<gene>
    <name evidence="2" type="ORF">SAMN04488514_11091</name>
</gene>
<reference evidence="2 3" key="1">
    <citation type="submission" date="2016-10" db="EMBL/GenBank/DDBJ databases">
        <authorList>
            <person name="de Groot N.N."/>
        </authorList>
    </citation>
    <scope>NUCLEOTIDE SEQUENCE [LARGE SCALE GENOMIC DNA]</scope>
    <source>
        <strain evidence="2 3">DSM 19886</strain>
    </source>
</reference>
<feature type="compositionally biased region" description="Basic and acidic residues" evidence="1">
    <location>
        <begin position="38"/>
        <end position="49"/>
    </location>
</feature>
<evidence type="ECO:0000313" key="3">
    <source>
        <dbReference type="Proteomes" id="UP000199440"/>
    </source>
</evidence>
<dbReference type="AlphaFoldDB" id="A0A1G9U3U4"/>
<organism evidence="2 3">
    <name type="scientific">Kriegella aquimaris</name>
    <dbReference type="NCBI Taxonomy" id="192904"/>
    <lineage>
        <taxon>Bacteria</taxon>
        <taxon>Pseudomonadati</taxon>
        <taxon>Bacteroidota</taxon>
        <taxon>Flavobacteriia</taxon>
        <taxon>Flavobacteriales</taxon>
        <taxon>Flavobacteriaceae</taxon>
        <taxon>Kriegella</taxon>
    </lineage>
</organism>
<evidence type="ECO:0000313" key="2">
    <source>
        <dbReference type="EMBL" id="SDM54215.1"/>
    </source>
</evidence>
<dbReference type="EMBL" id="FNGV01000010">
    <property type="protein sequence ID" value="SDM54215.1"/>
    <property type="molecule type" value="Genomic_DNA"/>
</dbReference>
<proteinExistence type="predicted"/>
<name>A0A1G9U3U4_9FLAO</name>
<evidence type="ECO:0000256" key="1">
    <source>
        <dbReference type="SAM" id="MobiDB-lite"/>
    </source>
</evidence>
<dbReference type="OrthoDB" id="671811at2"/>
<protein>
    <submittedName>
        <fullName evidence="2">High potential iron-sulfur protein</fullName>
    </submittedName>
</protein>
<feature type="region of interest" description="Disordered" evidence="1">
    <location>
        <begin position="35"/>
        <end position="54"/>
    </location>
</feature>
<dbReference type="Proteomes" id="UP000199440">
    <property type="component" value="Unassembled WGS sequence"/>
</dbReference>
<sequence>MGDKDYSRRKFINKCFKTGSLFLGGALLLNCRGANESSRNEVETKKESTSEDPCNDLSDISDGEIKKRQSLGYVKQSAVPDNSCGNCTLFIPAKPDNKCGGCILFKGPVYAEGHCVQWAAVTT</sequence>
<accession>A0A1G9U3U4</accession>
<dbReference type="RefSeq" id="WP_089892568.1">
    <property type="nucleotide sequence ID" value="NZ_FNGV01000010.1"/>
</dbReference>
<dbReference type="GO" id="GO:0009055">
    <property type="term" value="F:electron transfer activity"/>
    <property type="evidence" value="ECO:0007669"/>
    <property type="project" value="InterPro"/>
</dbReference>
<dbReference type="STRING" id="192904.SAMN04488514_11091"/>
<dbReference type="InterPro" id="IPR036369">
    <property type="entry name" value="HIPIP_sf"/>
</dbReference>
<dbReference type="GO" id="GO:0019646">
    <property type="term" value="P:aerobic electron transport chain"/>
    <property type="evidence" value="ECO:0007669"/>
    <property type="project" value="InterPro"/>
</dbReference>
<dbReference type="Gene3D" id="4.10.490.10">
    <property type="entry name" value="High potential iron-sulphur protein"/>
    <property type="match status" value="1"/>
</dbReference>
<keyword evidence="3" id="KW-1185">Reference proteome</keyword>
<dbReference type="SUPFAM" id="SSF57652">
    <property type="entry name" value="HIPIP (high potential iron protein)"/>
    <property type="match status" value="1"/>
</dbReference>